<organism evidence="1">
    <name type="scientific">Spironucleus salmonicida</name>
    <dbReference type="NCBI Taxonomy" id="348837"/>
    <lineage>
        <taxon>Eukaryota</taxon>
        <taxon>Metamonada</taxon>
        <taxon>Diplomonadida</taxon>
        <taxon>Hexamitidae</taxon>
        <taxon>Hexamitinae</taxon>
        <taxon>Spironucleus</taxon>
    </lineage>
</organism>
<dbReference type="Pfam" id="PF05871">
    <property type="entry name" value="ESCRT-II"/>
    <property type="match status" value="1"/>
</dbReference>
<protein>
    <submittedName>
        <fullName evidence="1">ESCRT-II complex subunit-containing protein</fullName>
    </submittedName>
</protein>
<dbReference type="InterPro" id="IPR014041">
    <property type="entry name" value="ESCRT-II_cplx_Vps25-sub_N"/>
</dbReference>
<evidence type="ECO:0000313" key="1">
    <source>
        <dbReference type="EMBL" id="EST43972.1"/>
    </source>
</evidence>
<accession>V6LHE8</accession>
<reference evidence="2" key="2">
    <citation type="submission" date="2020-12" db="EMBL/GenBank/DDBJ databases">
        <title>New Spironucleus salmonicida genome in near-complete chromosomes.</title>
        <authorList>
            <person name="Xu F."/>
            <person name="Kurt Z."/>
            <person name="Jimenez-Gonzalez A."/>
            <person name="Astvaldsson A."/>
            <person name="Andersson J.O."/>
            <person name="Svard S.G."/>
        </authorList>
    </citation>
    <scope>NUCLEOTIDE SEQUENCE</scope>
    <source>
        <strain evidence="2">ATCC 50377</strain>
    </source>
</reference>
<evidence type="ECO:0000313" key="3">
    <source>
        <dbReference type="Proteomes" id="UP000018208"/>
    </source>
</evidence>
<dbReference type="SUPFAM" id="SSF46785">
    <property type="entry name" value="Winged helix' DNA-binding domain"/>
    <property type="match status" value="1"/>
</dbReference>
<gene>
    <name evidence="1" type="ORF">SS50377_16280</name>
    <name evidence="2" type="ORF">SS50377_21198</name>
</gene>
<proteinExistence type="predicted"/>
<dbReference type="InterPro" id="IPR036390">
    <property type="entry name" value="WH_DNA-bd_sf"/>
</dbReference>
<name>V6LHE8_9EUKA</name>
<dbReference type="Proteomes" id="UP000018208">
    <property type="component" value="Unassembled WGS sequence"/>
</dbReference>
<dbReference type="AlphaFoldDB" id="V6LHE8"/>
<dbReference type="GO" id="GO:0071985">
    <property type="term" value="P:multivesicular body sorting pathway"/>
    <property type="evidence" value="ECO:0007669"/>
    <property type="project" value="InterPro"/>
</dbReference>
<dbReference type="GO" id="GO:0000814">
    <property type="term" value="C:ESCRT II complex"/>
    <property type="evidence" value="ECO:0007669"/>
    <property type="project" value="InterPro"/>
</dbReference>
<reference evidence="1 2" key="1">
    <citation type="journal article" date="2014" name="PLoS Genet.">
        <title>The Genome of Spironucleus salmonicida Highlights a Fish Pathogen Adapted to Fluctuating Environments.</title>
        <authorList>
            <person name="Xu F."/>
            <person name="Jerlstrom-Hultqvist J."/>
            <person name="Einarsson E."/>
            <person name="Astvaldsson A."/>
            <person name="Svard S.G."/>
            <person name="Andersson J.O."/>
        </authorList>
    </citation>
    <scope>NUCLEOTIDE SEQUENCE</scope>
    <source>
        <strain evidence="2">ATCC 50377</strain>
    </source>
</reference>
<dbReference type="EMBL" id="KI546130">
    <property type="protein sequence ID" value="EST43972.1"/>
    <property type="molecule type" value="Genomic_DNA"/>
</dbReference>
<dbReference type="EMBL" id="AUWU02000001">
    <property type="protein sequence ID" value="KAH0577844.1"/>
    <property type="molecule type" value="Genomic_DNA"/>
</dbReference>
<keyword evidence="3" id="KW-1185">Reference proteome</keyword>
<sequence>MNDLSPVFYTFQPANTLRKLQIQLWIQKLIQFTHDNKQLVVTMNSEIFRNEKLQRTAEPRLIKSIFNHFIQNQLGVKIDNGIQIQLLSIQEGYVILQKLLNYQGRQNDILDYSEIQELIQDSQLSLLGEYYILQVIQQFISNKRCEKIIIDQQAAYKFCDILK</sequence>
<dbReference type="VEuPathDB" id="GiardiaDB:SS50377_21198"/>
<dbReference type="InterPro" id="IPR008570">
    <property type="entry name" value="ESCRT-II_cplx_Vps25-sub"/>
</dbReference>
<evidence type="ECO:0000313" key="2">
    <source>
        <dbReference type="EMBL" id="KAH0577844.1"/>
    </source>
</evidence>
<dbReference type="Gene3D" id="1.10.10.570">
    <property type="entry name" value="Winged helix' DNA-binding domain. Chain C. Domain 1"/>
    <property type="match status" value="1"/>
</dbReference>